<reference evidence="1 2" key="1">
    <citation type="journal article" date="2021" name="Hortic Res">
        <title>High-quality reference genome and annotation aids understanding of berry development for evergreen blueberry (Vaccinium darrowii).</title>
        <authorList>
            <person name="Yu J."/>
            <person name="Hulse-Kemp A.M."/>
            <person name="Babiker E."/>
            <person name="Staton M."/>
        </authorList>
    </citation>
    <scope>NUCLEOTIDE SEQUENCE [LARGE SCALE GENOMIC DNA]</scope>
    <source>
        <strain evidence="2">cv. NJ 8807/NJ 8810</strain>
        <tissue evidence="1">Young leaf</tissue>
    </source>
</reference>
<sequence length="178" mass="19341">MTSFAKDTSTTTALRQFTWSQPNEEVDQDISQSFTHQVSVYDQIKAPTTHTSVFRKSGKANQENNEANSQPRRACDGKGTNIIAEYLGGAVACDAYHMTDPQKDSLRVSSCVTKASEEAGVSPGKSVIRHALGDALGAAGGLEAIAAIMIKAINTGWLHPTINQWIRFCCHDQHCSER</sequence>
<gene>
    <name evidence="1" type="ORF">Vadar_030044</name>
</gene>
<organism evidence="1 2">
    <name type="scientific">Vaccinium darrowii</name>
    <dbReference type="NCBI Taxonomy" id="229202"/>
    <lineage>
        <taxon>Eukaryota</taxon>
        <taxon>Viridiplantae</taxon>
        <taxon>Streptophyta</taxon>
        <taxon>Embryophyta</taxon>
        <taxon>Tracheophyta</taxon>
        <taxon>Spermatophyta</taxon>
        <taxon>Magnoliopsida</taxon>
        <taxon>eudicotyledons</taxon>
        <taxon>Gunneridae</taxon>
        <taxon>Pentapetalae</taxon>
        <taxon>asterids</taxon>
        <taxon>Ericales</taxon>
        <taxon>Ericaceae</taxon>
        <taxon>Vaccinioideae</taxon>
        <taxon>Vaccinieae</taxon>
        <taxon>Vaccinium</taxon>
    </lineage>
</organism>
<name>A0ACB7XL43_9ERIC</name>
<evidence type="ECO:0000313" key="1">
    <source>
        <dbReference type="EMBL" id="KAH7841451.1"/>
    </source>
</evidence>
<protein>
    <submittedName>
        <fullName evidence="1">Uncharacterized protein</fullName>
    </submittedName>
</protein>
<comment type="caution">
    <text evidence="1">The sequence shown here is derived from an EMBL/GenBank/DDBJ whole genome shotgun (WGS) entry which is preliminary data.</text>
</comment>
<accession>A0ACB7XL43</accession>
<keyword evidence="2" id="KW-1185">Reference proteome</keyword>
<proteinExistence type="predicted"/>
<dbReference type="Proteomes" id="UP000828048">
    <property type="component" value="Chromosome 10"/>
</dbReference>
<evidence type="ECO:0000313" key="2">
    <source>
        <dbReference type="Proteomes" id="UP000828048"/>
    </source>
</evidence>
<dbReference type="EMBL" id="CM037160">
    <property type="protein sequence ID" value="KAH7841451.1"/>
    <property type="molecule type" value="Genomic_DNA"/>
</dbReference>